<dbReference type="EMBL" id="JBHSIU010000001">
    <property type="protein sequence ID" value="MFC4996276.1"/>
    <property type="molecule type" value="Genomic_DNA"/>
</dbReference>
<feature type="transmembrane region" description="Helical" evidence="5">
    <location>
        <begin position="463"/>
        <end position="482"/>
    </location>
</feature>
<dbReference type="InterPro" id="IPR043129">
    <property type="entry name" value="ATPase_NBD"/>
</dbReference>
<dbReference type="InterPro" id="IPR013126">
    <property type="entry name" value="Hsp_70_fam"/>
</dbReference>
<feature type="compositionally biased region" description="Low complexity" evidence="4">
    <location>
        <begin position="377"/>
        <end position="420"/>
    </location>
</feature>
<feature type="region of interest" description="Disordered" evidence="4">
    <location>
        <begin position="364"/>
        <end position="431"/>
    </location>
</feature>
<gene>
    <name evidence="6" type="ORF">ACFPIJ_00345</name>
</gene>
<dbReference type="Pfam" id="PF00012">
    <property type="entry name" value="HSP70"/>
    <property type="match status" value="1"/>
</dbReference>
<keyword evidence="5" id="KW-1133">Transmembrane helix</keyword>
<evidence type="ECO:0000256" key="2">
    <source>
        <dbReference type="ARBA" id="ARBA00022840"/>
    </source>
</evidence>
<dbReference type="PANTHER" id="PTHR45639">
    <property type="entry name" value="HSC70CB, ISOFORM G-RELATED"/>
    <property type="match status" value="1"/>
</dbReference>
<evidence type="ECO:0000256" key="1">
    <source>
        <dbReference type="ARBA" id="ARBA00022741"/>
    </source>
</evidence>
<keyword evidence="5" id="KW-0472">Membrane</keyword>
<dbReference type="Gene3D" id="3.90.640.10">
    <property type="entry name" value="Actin, Chain A, domain 4"/>
    <property type="match status" value="1"/>
</dbReference>
<dbReference type="Proteomes" id="UP001595912">
    <property type="component" value="Unassembled WGS sequence"/>
</dbReference>
<organism evidence="6 7">
    <name type="scientific">Dactylosporangium cerinum</name>
    <dbReference type="NCBI Taxonomy" id="1434730"/>
    <lineage>
        <taxon>Bacteria</taxon>
        <taxon>Bacillati</taxon>
        <taxon>Actinomycetota</taxon>
        <taxon>Actinomycetes</taxon>
        <taxon>Micromonosporales</taxon>
        <taxon>Micromonosporaceae</taxon>
        <taxon>Dactylosporangium</taxon>
    </lineage>
</organism>
<evidence type="ECO:0000256" key="3">
    <source>
        <dbReference type="ARBA" id="ARBA00023186"/>
    </source>
</evidence>
<keyword evidence="2" id="KW-0067">ATP-binding</keyword>
<evidence type="ECO:0000313" key="6">
    <source>
        <dbReference type="EMBL" id="MFC4996276.1"/>
    </source>
</evidence>
<reference evidence="7" key="1">
    <citation type="journal article" date="2019" name="Int. J. Syst. Evol. Microbiol.">
        <title>The Global Catalogue of Microorganisms (GCM) 10K type strain sequencing project: providing services to taxonomists for standard genome sequencing and annotation.</title>
        <authorList>
            <consortium name="The Broad Institute Genomics Platform"/>
            <consortium name="The Broad Institute Genome Sequencing Center for Infectious Disease"/>
            <person name="Wu L."/>
            <person name="Ma J."/>
        </authorList>
    </citation>
    <scope>NUCLEOTIDE SEQUENCE [LARGE SCALE GENOMIC DNA]</scope>
    <source>
        <strain evidence="7">CGMCC 4.7152</strain>
    </source>
</reference>
<evidence type="ECO:0000256" key="5">
    <source>
        <dbReference type="SAM" id="Phobius"/>
    </source>
</evidence>
<dbReference type="Gene3D" id="3.30.420.40">
    <property type="match status" value="2"/>
</dbReference>
<dbReference type="PRINTS" id="PR00301">
    <property type="entry name" value="HEATSHOCK70"/>
</dbReference>
<dbReference type="RefSeq" id="WP_380112470.1">
    <property type="nucleotide sequence ID" value="NZ_JBHSIU010000001.1"/>
</dbReference>
<comment type="caution">
    <text evidence="6">The sequence shown here is derived from an EMBL/GenBank/DDBJ whole genome shotgun (WGS) entry which is preliminary data.</text>
</comment>
<keyword evidence="3" id="KW-0143">Chaperone</keyword>
<name>A0ABV9VIQ4_9ACTN</name>
<keyword evidence="5" id="KW-0812">Transmembrane</keyword>
<proteinExistence type="predicted"/>
<sequence>MLDASLGIDYGTSNTVAVLRHPDGKFRPLLFDSSPLLPSAVFITDDGRLVVGRDAERSARLDPARFEPHPKRRIDDLDVLLGERAYAVTELVAAVLTRVRAEAARTRGGTVPDVTMTYPATWGTARRQVLIDAAMAAGLPRPTLVAEPVAAATYFASVLGHRMRPGQCVVVYDLGAGTFDASVVQRTEDGFRELSCRGLDDVGGVDLDALVVAHARSVIAPAAPDVWQRLSTPQGAADLRHVTMMWTDARHLREALSRESSASMFIAAADQEVLMTRQQFEAAAQPVLQRTVDLALDTLKQARVRPDEVVGWFLVGGGTRTPLVATLLHRTSGVAPTVLEEPQLVVAEGALYMADLAATPPATFTGVRAAPSPEPAPSASWPSPEPTTASATPPAATPPAEADVPSTAPGTPTASPSPAADSVAGQRRSAQSGTRFVDDLKLIGTVVERTRERLDDRRLRLKIAAYLIGAIVFTAALSWLLVTVF</sequence>
<dbReference type="PANTHER" id="PTHR45639:SF3">
    <property type="entry name" value="HYPOXIA UP-REGULATED PROTEIN 1"/>
    <property type="match status" value="1"/>
</dbReference>
<evidence type="ECO:0000313" key="7">
    <source>
        <dbReference type="Proteomes" id="UP001595912"/>
    </source>
</evidence>
<keyword evidence="1" id="KW-0547">Nucleotide-binding</keyword>
<protein>
    <submittedName>
        <fullName evidence="6">Hsp70 family protein</fullName>
    </submittedName>
</protein>
<keyword evidence="7" id="KW-1185">Reference proteome</keyword>
<evidence type="ECO:0000256" key="4">
    <source>
        <dbReference type="SAM" id="MobiDB-lite"/>
    </source>
</evidence>
<accession>A0ABV9VIQ4</accession>
<dbReference type="SUPFAM" id="SSF53067">
    <property type="entry name" value="Actin-like ATPase domain"/>
    <property type="match status" value="2"/>
</dbReference>